<sequence length="153" mass="16611">MRTGTESCNNLLLFIWPGAQFAVVNTWGVLKRAAFDTTTTCGLILKVCGASVHGILNPNIRQNALSSLIHWHSLARQCADFFRCKKFVAVGALIPYFSVDLLTPRVAAILSDIFTRDVRLLVPGAGFAGTTPDGGFGVRIPLPYPLFSDFPTV</sequence>
<accession>W6UMZ6</accession>
<protein>
    <submittedName>
        <fullName evidence="1">Uncharacterized protein</fullName>
    </submittedName>
</protein>
<name>W6UMZ6_ECHGR</name>
<dbReference type="OrthoDB" id="16747at2759"/>
<evidence type="ECO:0000313" key="2">
    <source>
        <dbReference type="Proteomes" id="UP000019149"/>
    </source>
</evidence>
<gene>
    <name evidence="1" type="ORF">EGR_10237</name>
</gene>
<organism evidence="1 2">
    <name type="scientific">Echinococcus granulosus</name>
    <name type="common">Hydatid tapeworm</name>
    <dbReference type="NCBI Taxonomy" id="6210"/>
    <lineage>
        <taxon>Eukaryota</taxon>
        <taxon>Metazoa</taxon>
        <taxon>Spiralia</taxon>
        <taxon>Lophotrochozoa</taxon>
        <taxon>Platyhelminthes</taxon>
        <taxon>Cestoda</taxon>
        <taxon>Eucestoda</taxon>
        <taxon>Cyclophyllidea</taxon>
        <taxon>Taeniidae</taxon>
        <taxon>Echinococcus</taxon>
        <taxon>Echinococcus granulosus group</taxon>
    </lineage>
</organism>
<keyword evidence="2" id="KW-1185">Reference proteome</keyword>
<dbReference type="GeneID" id="36345952"/>
<dbReference type="RefSeq" id="XP_024346095.1">
    <property type="nucleotide sequence ID" value="XM_024499486.1"/>
</dbReference>
<evidence type="ECO:0000313" key="1">
    <source>
        <dbReference type="EMBL" id="EUB54899.1"/>
    </source>
</evidence>
<dbReference type="EMBL" id="APAU02000201">
    <property type="protein sequence ID" value="EUB54899.1"/>
    <property type="molecule type" value="Genomic_DNA"/>
</dbReference>
<dbReference type="KEGG" id="egl:EGR_10237"/>
<dbReference type="AlphaFoldDB" id="W6UMZ6"/>
<dbReference type="CTD" id="36345952"/>
<comment type="caution">
    <text evidence="1">The sequence shown here is derived from an EMBL/GenBank/DDBJ whole genome shotgun (WGS) entry which is preliminary data.</text>
</comment>
<dbReference type="Proteomes" id="UP000019149">
    <property type="component" value="Unassembled WGS sequence"/>
</dbReference>
<reference evidence="1 2" key="1">
    <citation type="journal article" date="2013" name="Nat. Genet.">
        <title>The genome of the hydatid tapeworm Echinococcus granulosus.</title>
        <authorList>
            <person name="Zheng H."/>
            <person name="Zhang W."/>
            <person name="Zhang L."/>
            <person name="Zhang Z."/>
            <person name="Li J."/>
            <person name="Lu G."/>
            <person name="Zhu Y."/>
            <person name="Wang Y."/>
            <person name="Huang Y."/>
            <person name="Liu J."/>
            <person name="Kang H."/>
            <person name="Chen J."/>
            <person name="Wang L."/>
            <person name="Chen A."/>
            <person name="Yu S."/>
            <person name="Gao Z."/>
            <person name="Jin L."/>
            <person name="Gu W."/>
            <person name="Wang Z."/>
            <person name="Zhao L."/>
            <person name="Shi B."/>
            <person name="Wen H."/>
            <person name="Lin R."/>
            <person name="Jones M.K."/>
            <person name="Brejova B."/>
            <person name="Vinar T."/>
            <person name="Zhao G."/>
            <person name="McManus D.P."/>
            <person name="Chen Z."/>
            <person name="Zhou Y."/>
            <person name="Wang S."/>
        </authorList>
    </citation>
    <scope>NUCLEOTIDE SEQUENCE [LARGE SCALE GENOMIC DNA]</scope>
</reference>
<proteinExistence type="predicted"/>